<protein>
    <submittedName>
        <fullName evidence="1">Uncharacterized protein</fullName>
    </submittedName>
</protein>
<gene>
    <name evidence="1" type="ORF">LEP1GSC193_3858</name>
</gene>
<sequence>MLTLLFINSVAIIKIIKTISQNSKRCTENRMLFFYLEFQPKHKSHSQNSL</sequence>
<organism evidence="1 2">
    <name type="scientific">Leptospira alstonii serovar Pingchang str. 80-412</name>
    <dbReference type="NCBI Taxonomy" id="1218564"/>
    <lineage>
        <taxon>Bacteria</taxon>
        <taxon>Pseudomonadati</taxon>
        <taxon>Spirochaetota</taxon>
        <taxon>Spirochaetia</taxon>
        <taxon>Leptospirales</taxon>
        <taxon>Leptospiraceae</taxon>
        <taxon>Leptospira</taxon>
    </lineage>
</organism>
<evidence type="ECO:0000313" key="2">
    <source>
        <dbReference type="Proteomes" id="UP000015445"/>
    </source>
</evidence>
<evidence type="ECO:0000313" key="1">
    <source>
        <dbReference type="EMBL" id="EQA80612.1"/>
    </source>
</evidence>
<reference evidence="1" key="1">
    <citation type="submission" date="2013-05" db="EMBL/GenBank/DDBJ databases">
        <authorList>
            <person name="Harkins D.M."/>
            <person name="Durkin A.S."/>
            <person name="Brinkac L.M."/>
            <person name="Haft D.H."/>
            <person name="Selengut J.D."/>
            <person name="Sanka R."/>
            <person name="DePew J."/>
            <person name="Purushe J."/>
            <person name="Galloway R.L."/>
            <person name="Vinetz J.M."/>
            <person name="Sutton G.G."/>
            <person name="Nierman W.C."/>
            <person name="Fouts D.E."/>
        </authorList>
    </citation>
    <scope>NUCLEOTIDE SEQUENCE [LARGE SCALE GENOMIC DNA]</scope>
    <source>
        <strain evidence="1">80-412</strain>
    </source>
</reference>
<comment type="caution">
    <text evidence="1">The sequence shown here is derived from an EMBL/GenBank/DDBJ whole genome shotgun (WGS) entry which is preliminary data.</text>
</comment>
<name>T0G343_9LEPT</name>
<keyword evidence="2" id="KW-1185">Reference proteome</keyword>
<dbReference type="EMBL" id="AOHD02000034">
    <property type="protein sequence ID" value="EQA80612.1"/>
    <property type="molecule type" value="Genomic_DNA"/>
</dbReference>
<dbReference type="AlphaFoldDB" id="T0G343"/>
<accession>T0G343</accession>
<proteinExistence type="predicted"/>
<dbReference type="Proteomes" id="UP000015445">
    <property type="component" value="Unassembled WGS sequence"/>
</dbReference>